<dbReference type="PANTHER" id="PTHR13370">
    <property type="entry name" value="RNA METHYLASE-RELATED"/>
    <property type="match status" value="1"/>
</dbReference>
<evidence type="ECO:0000313" key="8">
    <source>
        <dbReference type="Proteomes" id="UP000058012"/>
    </source>
</evidence>
<evidence type="ECO:0000256" key="3">
    <source>
        <dbReference type="ARBA" id="ARBA00022603"/>
    </source>
</evidence>
<evidence type="ECO:0000313" key="7">
    <source>
        <dbReference type="EMBL" id="KUR72642.1"/>
    </source>
</evidence>
<evidence type="ECO:0000259" key="6">
    <source>
        <dbReference type="Pfam" id="PF01555"/>
    </source>
</evidence>
<evidence type="ECO:0000256" key="4">
    <source>
        <dbReference type="ARBA" id="ARBA00022679"/>
    </source>
</evidence>
<evidence type="ECO:0000256" key="5">
    <source>
        <dbReference type="ARBA" id="ARBA00047942"/>
    </source>
</evidence>
<proteinExistence type="inferred from homology"/>
<dbReference type="GO" id="GO:0005737">
    <property type="term" value="C:cytoplasm"/>
    <property type="evidence" value="ECO:0007669"/>
    <property type="project" value="TreeGrafter"/>
</dbReference>
<dbReference type="Proteomes" id="UP000058012">
    <property type="component" value="Unassembled WGS sequence"/>
</dbReference>
<sequence length="589" mass="67261">MSKDNPEAFETFEFDLPPIRGFPELRWAGKRPFKSTQYFPAQKKESYGDPTDGWWNRLYWGDNLQVMSHLLREFRGQVDLVYIDPPFDSKADYKKKIKLKSGKYTNDSSVFEEKQYEDIWVSDSYFQFMYERLQLIKELCSDHASIFVHIDPGTSHYIKAIMDEIFGPDNFLNEIIWSYRRWPSISKKFQSMHDVILYYSKSKSDERRFEVSYEDASESYMKRFGGKTQILDESTGTRKITSDEDTKGMPQRDVWDISVLAGNKPERVGYPTQKPEELIARIVNSASKPGDLVFDCFMGSGTTQSVAMQLGRRFIGADINLGSIETASKRLIGVNKIINAGEADLLEGLAEKPQKFFTGFELYNVNNYDLFRNPSDAKNLITEAMELQPLPPSSAFDGQREGYLVKIMPVNRIATRQDLNEVINGLDFKAFERRQAEAPNKPVERIHLVCMGHEPDLGPALQKEAKPFDIEVMVTDLIRDKAHLHFKKASDARLAIENGELVIKGFYPMNLLQKLSLESDAVEDWRQLVESVKVDFNYDGAVLTPAIVDAPGKEELVTGRYAIPAEAATIRVKITDLLSESWEGEIENG</sequence>
<keyword evidence="8" id="KW-1185">Reference proteome</keyword>
<dbReference type="SUPFAM" id="SSF53335">
    <property type="entry name" value="S-adenosyl-L-methionine-dependent methyltransferases"/>
    <property type="match status" value="1"/>
</dbReference>
<protein>
    <recommendedName>
        <fullName evidence="2">site-specific DNA-methyltransferase (adenine-specific)</fullName>
        <ecNumber evidence="2">2.1.1.72</ecNumber>
    </recommendedName>
</protein>
<comment type="similarity">
    <text evidence="1">Belongs to the N(4)/N(6)-methyltransferase family.</text>
</comment>
<dbReference type="GO" id="GO:0032259">
    <property type="term" value="P:methylation"/>
    <property type="evidence" value="ECO:0007669"/>
    <property type="project" value="UniProtKB-KW"/>
</dbReference>
<dbReference type="STRING" id="1117702.AQZ52_05230"/>
<gene>
    <name evidence="7" type="ORF">AQZ52_05230</name>
</gene>
<dbReference type="Pfam" id="PF01555">
    <property type="entry name" value="N6_N4_Mtase"/>
    <property type="match status" value="1"/>
</dbReference>
<evidence type="ECO:0000256" key="2">
    <source>
        <dbReference type="ARBA" id="ARBA00011900"/>
    </source>
</evidence>
<dbReference type="GO" id="GO:0003677">
    <property type="term" value="F:DNA binding"/>
    <property type="evidence" value="ECO:0007669"/>
    <property type="project" value="InterPro"/>
</dbReference>
<comment type="caution">
    <text evidence="7">The sequence shown here is derived from an EMBL/GenBank/DDBJ whole genome shotgun (WGS) entry which is preliminary data.</text>
</comment>
<dbReference type="EMBL" id="LLZS01000003">
    <property type="protein sequence ID" value="KUR72642.1"/>
    <property type="molecule type" value="Genomic_DNA"/>
</dbReference>
<dbReference type="GO" id="GO:0008170">
    <property type="term" value="F:N-methyltransferase activity"/>
    <property type="evidence" value="ECO:0007669"/>
    <property type="project" value="InterPro"/>
</dbReference>
<feature type="domain" description="DNA methylase N-4/N-6" evidence="6">
    <location>
        <begin position="78"/>
        <end position="327"/>
    </location>
</feature>
<keyword evidence="4" id="KW-0808">Transferase</keyword>
<reference evidence="7 8" key="1">
    <citation type="submission" date="2015-10" db="EMBL/GenBank/DDBJ databases">
        <title>Draft genome sequence of Novosphingobium fuchskuhlense DSM 25065 isolated from a surface water sample of the southwest basin of Lake Grosse Fuchskuhle.</title>
        <authorList>
            <person name="Ruckert C."/>
            <person name="Winkler A."/>
            <person name="Glaeser J."/>
            <person name="Grossart H.-P."/>
            <person name="Kalinowski J."/>
            <person name="Glaeser S."/>
        </authorList>
    </citation>
    <scope>NUCLEOTIDE SEQUENCE [LARGE SCALE GENOMIC DNA]</scope>
    <source>
        <strain evidence="7 8">FNE08-7</strain>
    </source>
</reference>
<dbReference type="PANTHER" id="PTHR13370:SF3">
    <property type="entry name" value="TRNA (GUANINE(10)-N2)-METHYLTRANSFERASE HOMOLOG"/>
    <property type="match status" value="1"/>
</dbReference>
<organism evidence="7 8">
    <name type="scientific">Novosphingobium fuchskuhlense</name>
    <dbReference type="NCBI Taxonomy" id="1117702"/>
    <lineage>
        <taxon>Bacteria</taxon>
        <taxon>Pseudomonadati</taxon>
        <taxon>Pseudomonadota</taxon>
        <taxon>Alphaproteobacteria</taxon>
        <taxon>Sphingomonadales</taxon>
        <taxon>Sphingomonadaceae</taxon>
        <taxon>Novosphingobium</taxon>
    </lineage>
</organism>
<name>A0A117UXH0_9SPHN</name>
<dbReference type="OrthoDB" id="9816043at2"/>
<keyword evidence="3 7" id="KW-0489">Methyltransferase</keyword>
<dbReference type="InterPro" id="IPR001091">
    <property type="entry name" value="RM_Methyltransferase"/>
</dbReference>
<dbReference type="RefSeq" id="WP_067907005.1">
    <property type="nucleotide sequence ID" value="NZ_KQ954244.1"/>
</dbReference>
<evidence type="ECO:0000256" key="1">
    <source>
        <dbReference type="ARBA" id="ARBA00006594"/>
    </source>
</evidence>
<dbReference type="PROSITE" id="PS00092">
    <property type="entry name" value="N6_MTASE"/>
    <property type="match status" value="1"/>
</dbReference>
<dbReference type="InterPro" id="IPR002941">
    <property type="entry name" value="DNA_methylase_N4/N6"/>
</dbReference>
<dbReference type="PRINTS" id="PR00508">
    <property type="entry name" value="S21N4MTFRASE"/>
</dbReference>
<dbReference type="Gene3D" id="3.40.50.150">
    <property type="entry name" value="Vaccinia Virus protein VP39"/>
    <property type="match status" value="1"/>
</dbReference>
<dbReference type="EC" id="2.1.1.72" evidence="2"/>
<accession>A0A117UXH0</accession>
<dbReference type="InterPro" id="IPR002052">
    <property type="entry name" value="DNA_methylase_N6_adenine_CS"/>
</dbReference>
<dbReference type="InterPro" id="IPR029063">
    <property type="entry name" value="SAM-dependent_MTases_sf"/>
</dbReference>
<dbReference type="GO" id="GO:0009007">
    <property type="term" value="F:site-specific DNA-methyltransferase (adenine-specific) activity"/>
    <property type="evidence" value="ECO:0007669"/>
    <property type="project" value="UniProtKB-EC"/>
</dbReference>
<dbReference type="AlphaFoldDB" id="A0A117UXH0"/>
<comment type="catalytic activity">
    <reaction evidence="5">
        <text>a 2'-deoxyadenosine in DNA + S-adenosyl-L-methionine = an N(6)-methyl-2'-deoxyadenosine in DNA + S-adenosyl-L-homocysteine + H(+)</text>
        <dbReference type="Rhea" id="RHEA:15197"/>
        <dbReference type="Rhea" id="RHEA-COMP:12418"/>
        <dbReference type="Rhea" id="RHEA-COMP:12419"/>
        <dbReference type="ChEBI" id="CHEBI:15378"/>
        <dbReference type="ChEBI" id="CHEBI:57856"/>
        <dbReference type="ChEBI" id="CHEBI:59789"/>
        <dbReference type="ChEBI" id="CHEBI:90615"/>
        <dbReference type="ChEBI" id="CHEBI:90616"/>
        <dbReference type="EC" id="2.1.1.72"/>
    </reaction>
</comment>